<feature type="transmembrane region" description="Helical" evidence="1">
    <location>
        <begin position="82"/>
        <end position="102"/>
    </location>
</feature>
<dbReference type="PANTHER" id="PTHR37019:SF1">
    <property type="entry name" value="EXPERA DOMAIN-CONTAINING PROTEIN"/>
    <property type="match status" value="1"/>
</dbReference>
<dbReference type="AlphaFoldDB" id="A0A6A6NTF5"/>
<dbReference type="PANTHER" id="PTHR37019">
    <property type="entry name" value="CHROMOSOME 1, WHOLE GENOME SHOTGUN SEQUENCE"/>
    <property type="match status" value="1"/>
</dbReference>
<protein>
    <recommendedName>
        <fullName evidence="3">DUF7704 domain-containing protein</fullName>
    </recommendedName>
</protein>
<dbReference type="Proteomes" id="UP000799766">
    <property type="component" value="Unassembled WGS sequence"/>
</dbReference>
<keyword evidence="1" id="KW-1133">Transmembrane helix</keyword>
<reference evidence="4" key="1">
    <citation type="journal article" date="2020" name="Stud. Mycol.">
        <title>101 Dothideomycetes genomes: a test case for predicting lifestyles and emergence of pathogens.</title>
        <authorList>
            <person name="Haridas S."/>
            <person name="Albert R."/>
            <person name="Binder M."/>
            <person name="Bloem J."/>
            <person name="Labutti K."/>
            <person name="Salamov A."/>
            <person name="Andreopoulos B."/>
            <person name="Baker S."/>
            <person name="Barry K."/>
            <person name="Bills G."/>
            <person name="Bluhm B."/>
            <person name="Cannon C."/>
            <person name="Castanera R."/>
            <person name="Culley D."/>
            <person name="Daum C."/>
            <person name="Ezra D."/>
            <person name="Gonzalez J."/>
            <person name="Henrissat B."/>
            <person name="Kuo A."/>
            <person name="Liang C."/>
            <person name="Lipzen A."/>
            <person name="Lutzoni F."/>
            <person name="Magnuson J."/>
            <person name="Mondo S."/>
            <person name="Nolan M."/>
            <person name="Ohm R."/>
            <person name="Pangilinan J."/>
            <person name="Park H.-J."/>
            <person name="Ramirez L."/>
            <person name="Alfaro M."/>
            <person name="Sun H."/>
            <person name="Tritt A."/>
            <person name="Yoshinaga Y."/>
            <person name="Zwiers L.-H."/>
            <person name="Turgeon B."/>
            <person name="Goodwin S."/>
            <person name="Spatafora J."/>
            <person name="Crous P."/>
            <person name="Grigoriev I."/>
        </authorList>
    </citation>
    <scope>NUCLEOTIDE SEQUENCE</scope>
    <source>
        <strain evidence="4">ATCC 16933</strain>
    </source>
</reference>
<name>A0A6A6NTF5_9PEZI</name>
<dbReference type="OrthoDB" id="5313995at2759"/>
<feature type="transmembrane region" description="Helical" evidence="1">
    <location>
        <begin position="56"/>
        <end position="75"/>
    </location>
</feature>
<feature type="signal peptide" evidence="2">
    <location>
        <begin position="1"/>
        <end position="22"/>
    </location>
</feature>
<gene>
    <name evidence="4" type="ORF">BDY21DRAFT_269153</name>
</gene>
<dbReference type="InterPro" id="IPR056121">
    <property type="entry name" value="DUF7704"/>
</dbReference>
<proteinExistence type="predicted"/>
<keyword evidence="2" id="KW-0732">Signal</keyword>
<evidence type="ECO:0000313" key="4">
    <source>
        <dbReference type="EMBL" id="KAF2455029.1"/>
    </source>
</evidence>
<organism evidence="4 5">
    <name type="scientific">Lineolata rhizophorae</name>
    <dbReference type="NCBI Taxonomy" id="578093"/>
    <lineage>
        <taxon>Eukaryota</taxon>
        <taxon>Fungi</taxon>
        <taxon>Dikarya</taxon>
        <taxon>Ascomycota</taxon>
        <taxon>Pezizomycotina</taxon>
        <taxon>Dothideomycetes</taxon>
        <taxon>Dothideomycetes incertae sedis</taxon>
        <taxon>Lineolatales</taxon>
        <taxon>Lineolataceae</taxon>
        <taxon>Lineolata</taxon>
    </lineage>
</organism>
<feature type="domain" description="DUF7704" evidence="3">
    <location>
        <begin position="6"/>
        <end position="142"/>
    </location>
</feature>
<feature type="transmembrane region" description="Helical" evidence="1">
    <location>
        <begin position="12"/>
        <end position="36"/>
    </location>
</feature>
<dbReference type="EMBL" id="MU001688">
    <property type="protein sequence ID" value="KAF2455029.1"/>
    <property type="molecule type" value="Genomic_DNA"/>
</dbReference>
<evidence type="ECO:0000313" key="5">
    <source>
        <dbReference type="Proteomes" id="UP000799766"/>
    </source>
</evidence>
<evidence type="ECO:0000256" key="2">
    <source>
        <dbReference type="SAM" id="SignalP"/>
    </source>
</evidence>
<evidence type="ECO:0000259" key="3">
    <source>
        <dbReference type="Pfam" id="PF24803"/>
    </source>
</evidence>
<feature type="chain" id="PRO_5025509354" description="DUF7704 domain-containing protein" evidence="2">
    <location>
        <begin position="23"/>
        <end position="148"/>
    </location>
</feature>
<keyword evidence="5" id="KW-1185">Reference proteome</keyword>
<dbReference type="Pfam" id="PF24803">
    <property type="entry name" value="DUF7704"/>
    <property type="match status" value="1"/>
</dbReference>
<accession>A0A6A6NTF5</accession>
<evidence type="ECO:0000256" key="1">
    <source>
        <dbReference type="SAM" id="Phobius"/>
    </source>
</evidence>
<sequence>MTPPGIPAIYRSLLLWIDPALAFGTALVCHFAPGTYLAGVTARAAGTAFDPVHQAVYTQLAGNYILAGVVETVALRVTSEPAVWRAVAGAIVACDCVFVWSGRSAMGPDVFAKPARWRAEDWGGMGMLIAGIVIRSALALGVGLGKAK</sequence>
<keyword evidence="1" id="KW-0812">Transmembrane</keyword>
<feature type="transmembrane region" description="Helical" evidence="1">
    <location>
        <begin position="122"/>
        <end position="144"/>
    </location>
</feature>
<keyword evidence="1" id="KW-0472">Membrane</keyword>
<feature type="non-terminal residue" evidence="4">
    <location>
        <position position="148"/>
    </location>
</feature>